<dbReference type="Gene3D" id="3.30.930.10">
    <property type="entry name" value="Bira Bifunctional Protein, Domain 2"/>
    <property type="match status" value="1"/>
</dbReference>
<keyword evidence="12" id="KW-1185">Reference proteome</keyword>
<dbReference type="InterPro" id="IPR005121">
    <property type="entry name" value="Fdx_antiC-bd"/>
</dbReference>
<dbReference type="InterPro" id="IPR045864">
    <property type="entry name" value="aa-tRNA-synth_II/BPL/LPL"/>
</dbReference>
<dbReference type="SUPFAM" id="SSF54991">
    <property type="entry name" value="Anticodon-binding domain of PheRS"/>
    <property type="match status" value="1"/>
</dbReference>
<evidence type="ECO:0000256" key="6">
    <source>
        <dbReference type="ARBA" id="ARBA00022946"/>
    </source>
</evidence>
<dbReference type="Gene3D" id="3.30.70.380">
    <property type="entry name" value="Ferrodoxin-fold anticodon-binding domain"/>
    <property type="match status" value="1"/>
</dbReference>
<evidence type="ECO:0000256" key="2">
    <source>
        <dbReference type="ARBA" id="ARBA00022598"/>
    </source>
</evidence>
<keyword evidence="4" id="KW-0067">ATP-binding</keyword>
<keyword evidence="6" id="KW-0809">Transit peptide</keyword>
<dbReference type="Pfam" id="PF01409">
    <property type="entry name" value="tRNA-synt_2d"/>
    <property type="match status" value="1"/>
</dbReference>
<evidence type="ECO:0000256" key="5">
    <source>
        <dbReference type="ARBA" id="ARBA00022917"/>
    </source>
</evidence>
<dbReference type="GO" id="GO:0043039">
    <property type="term" value="P:tRNA aminoacylation"/>
    <property type="evidence" value="ECO:0007669"/>
    <property type="project" value="InterPro"/>
</dbReference>
<evidence type="ECO:0000256" key="1">
    <source>
        <dbReference type="ARBA" id="ARBA00008226"/>
    </source>
</evidence>
<dbReference type="GO" id="GO:0006412">
    <property type="term" value="P:translation"/>
    <property type="evidence" value="ECO:0007669"/>
    <property type="project" value="UniProtKB-KW"/>
</dbReference>
<dbReference type="RefSeq" id="WP_114280587.1">
    <property type="nucleotide sequence ID" value="NZ_QPJY01000009.1"/>
</dbReference>
<evidence type="ECO:0000256" key="8">
    <source>
        <dbReference type="ARBA" id="ARBA00031194"/>
    </source>
</evidence>
<keyword evidence="7 11" id="KW-0030">Aminoacyl-tRNA synthetase</keyword>
<dbReference type="SMART" id="SM00896">
    <property type="entry name" value="FDX-ACB"/>
    <property type="match status" value="1"/>
</dbReference>
<accession>A0A369BZY6</accession>
<dbReference type="InterPro" id="IPR002319">
    <property type="entry name" value="Phenylalanyl-tRNA_Synthase"/>
</dbReference>
<keyword evidence="5" id="KW-0648">Protein biosynthesis</keyword>
<evidence type="ECO:0000259" key="9">
    <source>
        <dbReference type="PROSITE" id="PS50862"/>
    </source>
</evidence>
<keyword evidence="2" id="KW-0436">Ligase</keyword>
<feature type="domain" description="FDX-ACB" evidence="10">
    <location>
        <begin position="264"/>
        <end position="372"/>
    </location>
</feature>
<gene>
    <name evidence="11" type="ORF">DFQ59_10934</name>
</gene>
<feature type="domain" description="Aminoacyl-transfer RNA synthetases class-II family profile" evidence="9">
    <location>
        <begin position="118"/>
        <end position="262"/>
    </location>
</feature>
<dbReference type="GO" id="GO:0005524">
    <property type="term" value="F:ATP binding"/>
    <property type="evidence" value="ECO:0007669"/>
    <property type="project" value="UniProtKB-KW"/>
</dbReference>
<proteinExistence type="inferred from homology"/>
<dbReference type="GO" id="GO:0004812">
    <property type="term" value="F:aminoacyl-tRNA ligase activity"/>
    <property type="evidence" value="ECO:0007669"/>
    <property type="project" value="UniProtKB-KW"/>
</dbReference>
<dbReference type="InterPro" id="IPR006195">
    <property type="entry name" value="aa-tRNA-synth_II"/>
</dbReference>
<evidence type="ECO:0000313" key="12">
    <source>
        <dbReference type="Proteomes" id="UP000252707"/>
    </source>
</evidence>
<evidence type="ECO:0000256" key="7">
    <source>
        <dbReference type="ARBA" id="ARBA00023146"/>
    </source>
</evidence>
<dbReference type="InterPro" id="IPR036690">
    <property type="entry name" value="Fdx_antiC-bd_sf"/>
</dbReference>
<dbReference type="AlphaFoldDB" id="A0A369BZY6"/>
<evidence type="ECO:0000313" key="11">
    <source>
        <dbReference type="EMBL" id="RCX26505.1"/>
    </source>
</evidence>
<organism evidence="11 12">
    <name type="scientific">Thioalbus denitrificans</name>
    <dbReference type="NCBI Taxonomy" id="547122"/>
    <lineage>
        <taxon>Bacteria</taxon>
        <taxon>Pseudomonadati</taxon>
        <taxon>Pseudomonadota</taxon>
        <taxon>Gammaproteobacteria</taxon>
        <taxon>Chromatiales</taxon>
        <taxon>Ectothiorhodospiraceae</taxon>
        <taxon>Thioalbus</taxon>
    </lineage>
</organism>
<sequence length="372" mass="41392">MTSYIDHAALLRALRLRDLTDPLHGPHAMQHLVADIHICLGKEWGCPRLIHRHTPVVAVGDNYDRLGYPAGAAARDARYTRYLGEGYMLRSHMSAQIPGILRGLASDPPGDLLLVCPGLVYRRDTIDRLHVGEPHQLDLWRIARRTRLTRNHLAEMVRLAMQAALPGYRYRTLAASHPYTTDGLQIDAEVDGAWVEVGECGLVAPSVLALAGMDPERVSGLAMGLGLDRLLMVRKGIDDIRLLRTEDPRVARQMQDLAPYRPVSNQPAIRRDLSVAVPEAQTAEELGDRVREAMDGCLDQLESLDILEETAWADLPPAARERMGMRAGQKNVLLRLTIRHPVRTLTSSEANGLRNRVYAILHEGGRMEWAPG</sequence>
<evidence type="ECO:0000256" key="3">
    <source>
        <dbReference type="ARBA" id="ARBA00022741"/>
    </source>
</evidence>
<keyword evidence="3" id="KW-0547">Nucleotide-binding</keyword>
<dbReference type="PROSITE" id="PS51447">
    <property type="entry name" value="FDX_ACB"/>
    <property type="match status" value="1"/>
</dbReference>
<dbReference type="GO" id="GO:0000049">
    <property type="term" value="F:tRNA binding"/>
    <property type="evidence" value="ECO:0007669"/>
    <property type="project" value="InterPro"/>
</dbReference>
<comment type="similarity">
    <text evidence="1">Belongs to the class-II aminoacyl-tRNA synthetase family.</text>
</comment>
<dbReference type="Pfam" id="PF03147">
    <property type="entry name" value="FDX-ACB"/>
    <property type="match status" value="1"/>
</dbReference>
<protein>
    <recommendedName>
        <fullName evidence="8">Phenylalanyl-tRNA synthetase</fullName>
    </recommendedName>
</protein>
<dbReference type="OrthoDB" id="489670at2"/>
<dbReference type="EMBL" id="QPJY01000009">
    <property type="protein sequence ID" value="RCX26505.1"/>
    <property type="molecule type" value="Genomic_DNA"/>
</dbReference>
<evidence type="ECO:0000256" key="4">
    <source>
        <dbReference type="ARBA" id="ARBA00022840"/>
    </source>
</evidence>
<comment type="caution">
    <text evidence="11">The sequence shown here is derived from an EMBL/GenBank/DDBJ whole genome shotgun (WGS) entry which is preliminary data.</text>
</comment>
<dbReference type="PROSITE" id="PS50862">
    <property type="entry name" value="AA_TRNA_LIGASE_II"/>
    <property type="match status" value="1"/>
</dbReference>
<dbReference type="Proteomes" id="UP000252707">
    <property type="component" value="Unassembled WGS sequence"/>
</dbReference>
<reference evidence="11 12" key="1">
    <citation type="submission" date="2018-07" db="EMBL/GenBank/DDBJ databases">
        <title>Genomic Encyclopedia of Type Strains, Phase IV (KMG-IV): sequencing the most valuable type-strain genomes for metagenomic binning, comparative biology and taxonomic classification.</title>
        <authorList>
            <person name="Goeker M."/>
        </authorList>
    </citation>
    <scope>NUCLEOTIDE SEQUENCE [LARGE SCALE GENOMIC DNA]</scope>
    <source>
        <strain evidence="11 12">DSM 26407</strain>
    </source>
</reference>
<name>A0A369BZY6_9GAMM</name>
<evidence type="ECO:0000259" key="10">
    <source>
        <dbReference type="PROSITE" id="PS51447"/>
    </source>
</evidence>
<dbReference type="SUPFAM" id="SSF55681">
    <property type="entry name" value="Class II aaRS and biotin synthetases"/>
    <property type="match status" value="1"/>
</dbReference>